<dbReference type="KEGG" id="vpe:Varpa_2313"/>
<protein>
    <submittedName>
        <fullName evidence="2">Uncharacterized protein</fullName>
    </submittedName>
</protein>
<dbReference type="AlphaFoldDB" id="E6UWX3"/>
<gene>
    <name evidence="2" type="ordered locus">Varpa_2313</name>
</gene>
<evidence type="ECO:0000313" key="3">
    <source>
        <dbReference type="Proteomes" id="UP000008917"/>
    </source>
</evidence>
<feature type="compositionally biased region" description="Polar residues" evidence="1">
    <location>
        <begin position="81"/>
        <end position="93"/>
    </location>
</feature>
<evidence type="ECO:0000313" key="2">
    <source>
        <dbReference type="EMBL" id="ADU36518.1"/>
    </source>
</evidence>
<evidence type="ECO:0000256" key="1">
    <source>
        <dbReference type="SAM" id="MobiDB-lite"/>
    </source>
</evidence>
<sequence>MTWVKTGGDFRFGLKAEADGSRSIRKHAHRRWLAQPGAQSVYYSARRRSHFRVHLARDSHEANRVTAFDFGANRICRSTLLPKSSSGRNPGDQSRNRGPDVMPYSMMVLVPPVPDDDAEAIDWIFELDESLAARPQPLDQRLKDLVAALVRIYPEPRDLPDERADECVWAESPLEGNGHGKLLHFALSGRHDIDPLIAHIVEAANSRGLIAFDGETLHRP</sequence>
<proteinExistence type="predicted"/>
<dbReference type="STRING" id="595537.Varpa_2313"/>
<reference evidence="2 3" key="2">
    <citation type="journal article" date="2013" name="Genome Announc.">
        <title>Genome of the Root-Associated Plant Growth-Promoting Bacterium Variovorax paradoxus Strain EPS.</title>
        <authorList>
            <person name="Han J.I."/>
            <person name="Spain J.C."/>
            <person name="Leadbetter J.R."/>
            <person name="Ovchinnikova G."/>
            <person name="Goodwin L.A."/>
            <person name="Han C.S."/>
            <person name="Woyke T."/>
            <person name="Davenport K.W."/>
            <person name="Orwin P.M."/>
        </authorList>
    </citation>
    <scope>NUCLEOTIDE SEQUENCE [LARGE SCALE GENOMIC DNA]</scope>
    <source>
        <strain evidence="2 3">EPS</strain>
    </source>
</reference>
<dbReference type="HOGENOM" id="CLU_1255516_0_0_4"/>
<dbReference type="EMBL" id="CP002417">
    <property type="protein sequence ID" value="ADU36518.1"/>
    <property type="molecule type" value="Genomic_DNA"/>
</dbReference>
<dbReference type="Proteomes" id="UP000008917">
    <property type="component" value="Chromosome"/>
</dbReference>
<organism evidence="2 3">
    <name type="scientific">Variovorax paradoxus (strain EPS)</name>
    <dbReference type="NCBI Taxonomy" id="595537"/>
    <lineage>
        <taxon>Bacteria</taxon>
        <taxon>Pseudomonadati</taxon>
        <taxon>Pseudomonadota</taxon>
        <taxon>Betaproteobacteria</taxon>
        <taxon>Burkholderiales</taxon>
        <taxon>Comamonadaceae</taxon>
        <taxon>Variovorax</taxon>
    </lineage>
</organism>
<name>E6UWX3_VARPE</name>
<accession>E6UWX3</accession>
<reference evidence="3" key="1">
    <citation type="submission" date="2010-12" db="EMBL/GenBank/DDBJ databases">
        <title>Complete sequence of Variovorax paradoxus EPS.</title>
        <authorList>
            <consortium name="US DOE Joint Genome Institute"/>
            <person name="Lucas S."/>
            <person name="Copeland A."/>
            <person name="Lapidus A."/>
            <person name="Cheng J.-F."/>
            <person name="Goodwin L."/>
            <person name="Pitluck S."/>
            <person name="Teshima H."/>
            <person name="Detter J.C."/>
            <person name="Han C."/>
            <person name="Tapia R."/>
            <person name="Land M."/>
            <person name="Hauser L."/>
            <person name="Kyrpides N."/>
            <person name="Ivanova N."/>
            <person name="Ovchinnikova G."/>
            <person name="Orwin P."/>
            <person name="Han J.-I.G."/>
            <person name="Woyke T."/>
        </authorList>
    </citation>
    <scope>NUCLEOTIDE SEQUENCE [LARGE SCALE GENOMIC DNA]</scope>
    <source>
        <strain evidence="3">EPS</strain>
    </source>
</reference>
<feature type="region of interest" description="Disordered" evidence="1">
    <location>
        <begin position="81"/>
        <end position="103"/>
    </location>
</feature>